<accession>A0ACB9KLG8</accession>
<name>A0ACB9KLG8_BAUVA</name>
<proteinExistence type="predicted"/>
<protein>
    <submittedName>
        <fullName evidence="1">Uncharacterized protein</fullName>
    </submittedName>
</protein>
<comment type="caution">
    <text evidence="1">The sequence shown here is derived from an EMBL/GenBank/DDBJ whole genome shotgun (WGS) entry which is preliminary data.</text>
</comment>
<evidence type="ECO:0000313" key="1">
    <source>
        <dbReference type="EMBL" id="KAI4298021.1"/>
    </source>
</evidence>
<dbReference type="EMBL" id="CM039439">
    <property type="protein sequence ID" value="KAI4298021.1"/>
    <property type="molecule type" value="Genomic_DNA"/>
</dbReference>
<organism evidence="1 2">
    <name type="scientific">Bauhinia variegata</name>
    <name type="common">Purple orchid tree</name>
    <name type="synonym">Phanera variegata</name>
    <dbReference type="NCBI Taxonomy" id="167791"/>
    <lineage>
        <taxon>Eukaryota</taxon>
        <taxon>Viridiplantae</taxon>
        <taxon>Streptophyta</taxon>
        <taxon>Embryophyta</taxon>
        <taxon>Tracheophyta</taxon>
        <taxon>Spermatophyta</taxon>
        <taxon>Magnoliopsida</taxon>
        <taxon>eudicotyledons</taxon>
        <taxon>Gunneridae</taxon>
        <taxon>Pentapetalae</taxon>
        <taxon>rosids</taxon>
        <taxon>fabids</taxon>
        <taxon>Fabales</taxon>
        <taxon>Fabaceae</taxon>
        <taxon>Cercidoideae</taxon>
        <taxon>Cercideae</taxon>
        <taxon>Bauhiniinae</taxon>
        <taxon>Bauhinia</taxon>
    </lineage>
</organism>
<dbReference type="Proteomes" id="UP000828941">
    <property type="component" value="Chromosome 14"/>
</dbReference>
<gene>
    <name evidence="1" type="ORF">L6164_037873</name>
</gene>
<keyword evidence="2" id="KW-1185">Reference proteome</keyword>
<reference evidence="1 2" key="1">
    <citation type="journal article" date="2022" name="DNA Res.">
        <title>Chromosomal-level genome assembly of the orchid tree Bauhinia variegata (Leguminosae; Cercidoideae) supports the allotetraploid origin hypothesis of Bauhinia.</title>
        <authorList>
            <person name="Zhong Y."/>
            <person name="Chen Y."/>
            <person name="Zheng D."/>
            <person name="Pang J."/>
            <person name="Liu Y."/>
            <person name="Luo S."/>
            <person name="Meng S."/>
            <person name="Qian L."/>
            <person name="Wei D."/>
            <person name="Dai S."/>
            <person name="Zhou R."/>
        </authorList>
    </citation>
    <scope>NUCLEOTIDE SEQUENCE [LARGE SCALE GENOMIC DNA]</scope>
    <source>
        <strain evidence="1">BV-YZ2020</strain>
    </source>
</reference>
<evidence type="ECO:0000313" key="2">
    <source>
        <dbReference type="Proteomes" id="UP000828941"/>
    </source>
</evidence>
<sequence>MVAPFAQGASSENNVGYRPFGQPTAHQIPINNLEVWLSGLRHWFAKSTYKKYHGFESHFLRHGSGTGGRNYVRERTSWWSPPEDRIALLSY</sequence>